<name>A0AC35G179_9BILA</name>
<dbReference type="Proteomes" id="UP000887580">
    <property type="component" value="Unplaced"/>
</dbReference>
<evidence type="ECO:0000313" key="2">
    <source>
        <dbReference type="WBParaSite" id="PS1159_v2.g22359.t1"/>
    </source>
</evidence>
<organism evidence="1 2">
    <name type="scientific">Panagrolaimus sp. PS1159</name>
    <dbReference type="NCBI Taxonomy" id="55785"/>
    <lineage>
        <taxon>Eukaryota</taxon>
        <taxon>Metazoa</taxon>
        <taxon>Ecdysozoa</taxon>
        <taxon>Nematoda</taxon>
        <taxon>Chromadorea</taxon>
        <taxon>Rhabditida</taxon>
        <taxon>Tylenchina</taxon>
        <taxon>Panagrolaimomorpha</taxon>
        <taxon>Panagrolaimoidea</taxon>
        <taxon>Panagrolaimidae</taxon>
        <taxon>Panagrolaimus</taxon>
    </lineage>
</organism>
<accession>A0AC35G179</accession>
<protein>
    <submittedName>
        <fullName evidence="2">Uncharacterized protein</fullName>
    </submittedName>
</protein>
<dbReference type="WBParaSite" id="PS1159_v2.g22359.t1">
    <property type="protein sequence ID" value="PS1159_v2.g22359.t1"/>
    <property type="gene ID" value="PS1159_v2.g22359"/>
</dbReference>
<evidence type="ECO:0000313" key="1">
    <source>
        <dbReference type="Proteomes" id="UP000887580"/>
    </source>
</evidence>
<reference evidence="2" key="1">
    <citation type="submission" date="2022-11" db="UniProtKB">
        <authorList>
            <consortium name="WormBaseParasite"/>
        </authorList>
    </citation>
    <scope>IDENTIFICATION</scope>
</reference>
<sequence length="88" mass="10021">MKNPVETSEEFLESIRAKLHLRNPRIVNLISEFYATALLLFIGIGIVMQFILSHEKLNTWIQINIGWGFALTLCVLLSSKTSGKNKLF</sequence>
<proteinExistence type="predicted"/>